<evidence type="ECO:0008006" key="3">
    <source>
        <dbReference type="Google" id="ProtNLM"/>
    </source>
</evidence>
<reference evidence="2" key="1">
    <citation type="journal article" date="2019" name="Sci. Rep.">
        <title>Draft genome of Tanacetum cinerariifolium, the natural source of mosquito coil.</title>
        <authorList>
            <person name="Yamashiro T."/>
            <person name="Shiraishi A."/>
            <person name="Satake H."/>
            <person name="Nakayama K."/>
        </authorList>
    </citation>
    <scope>NUCLEOTIDE SEQUENCE</scope>
</reference>
<organism evidence="2">
    <name type="scientific">Tanacetum cinerariifolium</name>
    <name type="common">Dalmatian daisy</name>
    <name type="synonym">Chrysanthemum cinerariifolium</name>
    <dbReference type="NCBI Taxonomy" id="118510"/>
    <lineage>
        <taxon>Eukaryota</taxon>
        <taxon>Viridiplantae</taxon>
        <taxon>Streptophyta</taxon>
        <taxon>Embryophyta</taxon>
        <taxon>Tracheophyta</taxon>
        <taxon>Spermatophyta</taxon>
        <taxon>Magnoliopsida</taxon>
        <taxon>eudicotyledons</taxon>
        <taxon>Gunneridae</taxon>
        <taxon>Pentapetalae</taxon>
        <taxon>asterids</taxon>
        <taxon>campanulids</taxon>
        <taxon>Asterales</taxon>
        <taxon>Asteraceae</taxon>
        <taxon>Asteroideae</taxon>
        <taxon>Anthemideae</taxon>
        <taxon>Anthemidinae</taxon>
        <taxon>Tanacetum</taxon>
    </lineage>
</organism>
<feature type="region of interest" description="Disordered" evidence="1">
    <location>
        <begin position="62"/>
        <end position="100"/>
    </location>
</feature>
<dbReference type="AlphaFoldDB" id="A0A6L2KIQ6"/>
<gene>
    <name evidence="2" type="ORF">Tci_020787</name>
</gene>
<sequence length="309" mass="33700">MKPGFLDSGGRAKRRKKDDAKDSQLAVDVAIHIENPTACPNTKPDTPTNGLYGVTSLTTTSKLSTASTNSNATRHSSSHNGSNTGEHVMNEAPSSYAKKLSPTSLTKANLRKLEANVPNDADYGVWLPLASIHEYPDDVRLVYEFHVSRIMRRSSYARVLIKTNACNDFSNNLVMDVPNLEGNGYTKETIRTEYVWVPLSCGTCLIYGHSLDDCPNAAPKRVVNGIAKGMGQTSGAGDEGFIEVKKKRKPGGNNGGNKNFKPVLVKPKTCYQPKAKQSTEGTSNSLNTTHFVDMNKDLISCYNKESPRN</sequence>
<feature type="compositionally biased region" description="Low complexity" evidence="1">
    <location>
        <begin position="62"/>
        <end position="79"/>
    </location>
</feature>
<protein>
    <recommendedName>
        <fullName evidence="3">Zinc knuckle CX2CX4HX4C</fullName>
    </recommendedName>
</protein>
<comment type="caution">
    <text evidence="2">The sequence shown here is derived from an EMBL/GenBank/DDBJ whole genome shotgun (WGS) entry which is preliminary data.</text>
</comment>
<evidence type="ECO:0000313" key="2">
    <source>
        <dbReference type="EMBL" id="GEU48809.1"/>
    </source>
</evidence>
<feature type="region of interest" description="Disordered" evidence="1">
    <location>
        <begin position="1"/>
        <end position="23"/>
    </location>
</feature>
<dbReference type="EMBL" id="BKCJ010002475">
    <property type="protein sequence ID" value="GEU48809.1"/>
    <property type="molecule type" value="Genomic_DNA"/>
</dbReference>
<accession>A0A6L2KIQ6</accession>
<proteinExistence type="predicted"/>
<evidence type="ECO:0000256" key="1">
    <source>
        <dbReference type="SAM" id="MobiDB-lite"/>
    </source>
</evidence>
<name>A0A6L2KIQ6_TANCI</name>